<feature type="region of interest" description="Disordered" evidence="1">
    <location>
        <begin position="1"/>
        <end position="109"/>
    </location>
</feature>
<dbReference type="Proteomes" id="UP000827986">
    <property type="component" value="Unassembled WGS sequence"/>
</dbReference>
<comment type="caution">
    <text evidence="2">The sequence shown here is derived from an EMBL/GenBank/DDBJ whole genome shotgun (WGS) entry which is preliminary data.</text>
</comment>
<feature type="compositionally biased region" description="Basic and acidic residues" evidence="1">
    <location>
        <begin position="1"/>
        <end position="11"/>
    </location>
</feature>
<evidence type="ECO:0000313" key="2">
    <source>
        <dbReference type="EMBL" id="KAH1179434.1"/>
    </source>
</evidence>
<sequence>MEAGDCRREPVEAEGGTLETPSCSRVRVSSPVGFGHWGGDIGQHPLPAGAGQPSHARDPVERMQAADLPSSSTGASPCQPATALCSQPEHSAAPSRTGVDGSLGQETVHSPGRLAMRGTRAAWSGPEVYLGWRPPESLGQRSILSAEPWPCLAAWKGDDVVSPRGDGSRGMPGIQVGQGLWRTPSSIGA</sequence>
<keyword evidence="3" id="KW-1185">Reference proteome</keyword>
<proteinExistence type="predicted"/>
<evidence type="ECO:0000256" key="1">
    <source>
        <dbReference type="SAM" id="MobiDB-lite"/>
    </source>
</evidence>
<accession>A0A9D3XF70</accession>
<feature type="region of interest" description="Disordered" evidence="1">
    <location>
        <begin position="162"/>
        <end position="189"/>
    </location>
</feature>
<name>A0A9D3XF70_9SAUR</name>
<dbReference type="AlphaFoldDB" id="A0A9D3XF70"/>
<protein>
    <submittedName>
        <fullName evidence="2">Uncharacterized protein</fullName>
    </submittedName>
</protein>
<reference evidence="2" key="1">
    <citation type="submission" date="2021-09" db="EMBL/GenBank/DDBJ databases">
        <title>The genome of Mauremys mutica provides insights into the evolution of semi-aquatic lifestyle.</title>
        <authorList>
            <person name="Gong S."/>
            <person name="Gao Y."/>
        </authorList>
    </citation>
    <scope>NUCLEOTIDE SEQUENCE</scope>
    <source>
        <strain evidence="2">MM-2020</strain>
        <tissue evidence="2">Muscle</tissue>
    </source>
</reference>
<dbReference type="EMBL" id="JAHDVG010000472">
    <property type="protein sequence ID" value="KAH1179434.1"/>
    <property type="molecule type" value="Genomic_DNA"/>
</dbReference>
<feature type="compositionally biased region" description="Low complexity" evidence="1">
    <location>
        <begin position="21"/>
        <end position="32"/>
    </location>
</feature>
<evidence type="ECO:0000313" key="3">
    <source>
        <dbReference type="Proteomes" id="UP000827986"/>
    </source>
</evidence>
<organism evidence="2 3">
    <name type="scientific">Mauremys mutica</name>
    <name type="common">yellowpond turtle</name>
    <dbReference type="NCBI Taxonomy" id="74926"/>
    <lineage>
        <taxon>Eukaryota</taxon>
        <taxon>Metazoa</taxon>
        <taxon>Chordata</taxon>
        <taxon>Craniata</taxon>
        <taxon>Vertebrata</taxon>
        <taxon>Euteleostomi</taxon>
        <taxon>Archelosauria</taxon>
        <taxon>Testudinata</taxon>
        <taxon>Testudines</taxon>
        <taxon>Cryptodira</taxon>
        <taxon>Durocryptodira</taxon>
        <taxon>Testudinoidea</taxon>
        <taxon>Geoemydidae</taxon>
        <taxon>Geoemydinae</taxon>
        <taxon>Mauremys</taxon>
    </lineage>
</organism>
<gene>
    <name evidence="2" type="ORF">KIL84_022017</name>
</gene>